<dbReference type="SUPFAM" id="SSF57716">
    <property type="entry name" value="Glucocorticoid receptor-like (DNA-binding domain)"/>
    <property type="match status" value="1"/>
</dbReference>
<evidence type="ECO:0000313" key="13">
    <source>
        <dbReference type="EMBL" id="PIC24020.1"/>
    </source>
</evidence>
<evidence type="ECO:0000256" key="8">
    <source>
        <dbReference type="ARBA" id="ARBA00023163"/>
    </source>
</evidence>
<dbReference type="InterPro" id="IPR035500">
    <property type="entry name" value="NHR-like_dom_sf"/>
</dbReference>
<keyword evidence="4" id="KW-0863">Zinc-finger</keyword>
<feature type="domain" description="Nuclear receptor" evidence="11">
    <location>
        <begin position="30"/>
        <end position="106"/>
    </location>
</feature>
<dbReference type="PRINTS" id="PR00047">
    <property type="entry name" value="STROIDFINGER"/>
</dbReference>
<accession>A0A2G5T9S5</accession>
<dbReference type="SUPFAM" id="SSF48508">
    <property type="entry name" value="Nuclear receptor ligand-binding domain"/>
    <property type="match status" value="1"/>
</dbReference>
<dbReference type="Pfam" id="PF00105">
    <property type="entry name" value="zf-C4"/>
    <property type="match status" value="1"/>
</dbReference>
<keyword evidence="3" id="KW-0479">Metal-binding</keyword>
<dbReference type="Gene3D" id="1.10.565.10">
    <property type="entry name" value="Retinoid X Receptor"/>
    <property type="match status" value="1"/>
</dbReference>
<dbReference type="InterPro" id="IPR049636">
    <property type="entry name" value="HNF4-like_DBD"/>
</dbReference>
<dbReference type="GO" id="GO:0005634">
    <property type="term" value="C:nucleus"/>
    <property type="evidence" value="ECO:0007669"/>
    <property type="project" value="UniProtKB-SubCell"/>
</dbReference>
<reference evidence="14" key="1">
    <citation type="submission" date="2017-10" db="EMBL/GenBank/DDBJ databases">
        <title>Rapid genome shrinkage in a self-fertile nematode reveals novel sperm competition proteins.</title>
        <authorList>
            <person name="Yin D."/>
            <person name="Schwarz E.M."/>
            <person name="Thomas C.G."/>
            <person name="Felde R.L."/>
            <person name="Korf I.F."/>
            <person name="Cutter A.D."/>
            <person name="Schartner C.M."/>
            <person name="Ralston E.J."/>
            <person name="Meyer B.J."/>
            <person name="Haag E.S."/>
        </authorList>
    </citation>
    <scope>NUCLEOTIDE SEQUENCE [LARGE SCALE GENOMIC DNA]</scope>
    <source>
        <strain evidence="14">JU1422</strain>
    </source>
</reference>
<dbReference type="STRING" id="1611254.A0A2G5T9S5"/>
<dbReference type="EMBL" id="PDUG01000005">
    <property type="protein sequence ID" value="PIC24020.1"/>
    <property type="molecule type" value="Genomic_DNA"/>
</dbReference>
<dbReference type="PANTHER" id="PTHR46587:SF5">
    <property type="entry name" value="NUCLEAR HORMONE RECEPTOR FAMILY"/>
    <property type="match status" value="1"/>
</dbReference>
<evidence type="ECO:0000256" key="4">
    <source>
        <dbReference type="ARBA" id="ARBA00022771"/>
    </source>
</evidence>
<evidence type="ECO:0000256" key="10">
    <source>
        <dbReference type="ARBA" id="ARBA00023242"/>
    </source>
</evidence>
<dbReference type="GO" id="GO:0000978">
    <property type="term" value="F:RNA polymerase II cis-regulatory region sequence-specific DNA binding"/>
    <property type="evidence" value="ECO:0007669"/>
    <property type="project" value="InterPro"/>
</dbReference>
<evidence type="ECO:0000259" key="12">
    <source>
        <dbReference type="PROSITE" id="PS51843"/>
    </source>
</evidence>
<evidence type="ECO:0008006" key="15">
    <source>
        <dbReference type="Google" id="ProtNLM"/>
    </source>
</evidence>
<dbReference type="GO" id="GO:0003700">
    <property type="term" value="F:DNA-binding transcription factor activity"/>
    <property type="evidence" value="ECO:0007669"/>
    <property type="project" value="InterPro"/>
</dbReference>
<dbReference type="InterPro" id="IPR001628">
    <property type="entry name" value="Znf_hrmn_rcpt"/>
</dbReference>
<evidence type="ECO:0000256" key="2">
    <source>
        <dbReference type="ARBA" id="ARBA00005993"/>
    </source>
</evidence>
<gene>
    <name evidence="13" type="primary">Cnig_chr_V.g17507</name>
    <name evidence="13" type="ORF">B9Z55_017507</name>
</gene>
<comment type="subcellular location">
    <subcellularLocation>
        <location evidence="1">Nucleus</location>
    </subcellularLocation>
</comment>
<comment type="similarity">
    <text evidence="2">Belongs to the nuclear hormone receptor family.</text>
</comment>
<dbReference type="GO" id="GO:0008270">
    <property type="term" value="F:zinc ion binding"/>
    <property type="evidence" value="ECO:0007669"/>
    <property type="project" value="UniProtKB-KW"/>
</dbReference>
<dbReference type="Gene3D" id="3.30.50.10">
    <property type="entry name" value="Erythroid Transcription Factor GATA-1, subunit A"/>
    <property type="match status" value="1"/>
</dbReference>
<comment type="caution">
    <text evidence="13">The sequence shown here is derived from an EMBL/GenBank/DDBJ whole genome shotgun (WGS) entry which is preliminary data.</text>
</comment>
<dbReference type="Proteomes" id="UP000230233">
    <property type="component" value="Chromosome V"/>
</dbReference>
<dbReference type="SMART" id="SM00399">
    <property type="entry name" value="ZnF_C4"/>
    <property type="match status" value="1"/>
</dbReference>
<dbReference type="PROSITE" id="PS51843">
    <property type="entry name" value="NR_LBD"/>
    <property type="match status" value="1"/>
</dbReference>
<dbReference type="PROSITE" id="PS51030">
    <property type="entry name" value="NUCLEAR_REC_DBD_2"/>
    <property type="match status" value="1"/>
</dbReference>
<feature type="domain" description="NR LBD" evidence="12">
    <location>
        <begin position="135"/>
        <end position="392"/>
    </location>
</feature>
<protein>
    <recommendedName>
        <fullName evidence="15">Nuclear receptor domain-containing protein</fullName>
    </recommendedName>
</protein>
<dbReference type="SMART" id="SM00430">
    <property type="entry name" value="HOLI"/>
    <property type="match status" value="1"/>
</dbReference>
<evidence type="ECO:0000313" key="14">
    <source>
        <dbReference type="Proteomes" id="UP000230233"/>
    </source>
</evidence>
<dbReference type="InterPro" id="IPR000536">
    <property type="entry name" value="Nucl_hrmn_rcpt_lig-bd"/>
</dbReference>
<evidence type="ECO:0000256" key="7">
    <source>
        <dbReference type="ARBA" id="ARBA00023125"/>
    </source>
</evidence>
<dbReference type="PRINTS" id="PR00398">
    <property type="entry name" value="STRDHORMONER"/>
</dbReference>
<keyword evidence="7" id="KW-0238">DNA-binding</keyword>
<proteinExistence type="inferred from homology"/>
<evidence type="ECO:0000256" key="9">
    <source>
        <dbReference type="ARBA" id="ARBA00023170"/>
    </source>
</evidence>
<evidence type="ECO:0000256" key="3">
    <source>
        <dbReference type="ARBA" id="ARBA00022723"/>
    </source>
</evidence>
<evidence type="ECO:0000256" key="1">
    <source>
        <dbReference type="ARBA" id="ARBA00004123"/>
    </source>
</evidence>
<keyword evidence="14" id="KW-1185">Reference proteome</keyword>
<evidence type="ECO:0000256" key="5">
    <source>
        <dbReference type="ARBA" id="ARBA00022833"/>
    </source>
</evidence>
<keyword evidence="9" id="KW-0675">Receptor</keyword>
<sequence length="392" mass="44232">MSPFENMELSEVDSMYSSSASSPSSFTSSEECCAVCGNEVVNSSRYGAPGCLGCVVFFRRAIVRNSTFKCLRDGNCNITNEYRCACRFCRLQKCFTVGMRPEAIQRRDLVGPRSPVDPKPSLKSLIDPVAVTENNIDDSSNLLQNLVLLQNQQTFKATQYFTENNLLSSTESSRRADSNDVNLMFKLCMNQASEWGRQLKPFKRISIEAKQSILAEYGFAFLLVDQGFKTAREAKDGFWILQNNTFMNADYFLGMPEGYEVEKTTNKKAELHEKFVTDLLNSVAKPFRDLEIDDIECAALKTVLLLTPSFSKRAVYAGQEGYVASVHTQCMEELMEHSLNKFPDRGEERFGEILLLISSIRCGIKAIYNQTRVSDVFNFTEFDSVVKDILLC</sequence>
<dbReference type="InterPro" id="IPR001723">
    <property type="entry name" value="Nuclear_hrmn_rcpt"/>
</dbReference>
<dbReference type="OrthoDB" id="5772425at2759"/>
<keyword evidence="10" id="KW-0539">Nucleus</keyword>
<keyword evidence="8" id="KW-0804">Transcription</keyword>
<dbReference type="Pfam" id="PF00104">
    <property type="entry name" value="Hormone_recep"/>
    <property type="match status" value="1"/>
</dbReference>
<dbReference type="InterPro" id="IPR013088">
    <property type="entry name" value="Znf_NHR/GATA"/>
</dbReference>
<organism evidence="13 14">
    <name type="scientific">Caenorhabditis nigoni</name>
    <dbReference type="NCBI Taxonomy" id="1611254"/>
    <lineage>
        <taxon>Eukaryota</taxon>
        <taxon>Metazoa</taxon>
        <taxon>Ecdysozoa</taxon>
        <taxon>Nematoda</taxon>
        <taxon>Chromadorea</taxon>
        <taxon>Rhabditida</taxon>
        <taxon>Rhabditina</taxon>
        <taxon>Rhabditomorpha</taxon>
        <taxon>Rhabditoidea</taxon>
        <taxon>Rhabditidae</taxon>
        <taxon>Peloderinae</taxon>
        <taxon>Caenorhabditis</taxon>
    </lineage>
</organism>
<evidence type="ECO:0000259" key="11">
    <source>
        <dbReference type="PROSITE" id="PS51030"/>
    </source>
</evidence>
<dbReference type="AlphaFoldDB" id="A0A2G5T9S5"/>
<name>A0A2G5T9S5_9PELO</name>
<dbReference type="CDD" id="cd06960">
    <property type="entry name" value="NR_DBD_HNF4A"/>
    <property type="match status" value="1"/>
</dbReference>
<keyword evidence="6" id="KW-0805">Transcription regulation</keyword>
<evidence type="ECO:0000256" key="6">
    <source>
        <dbReference type="ARBA" id="ARBA00023015"/>
    </source>
</evidence>
<dbReference type="PANTHER" id="PTHR46587">
    <property type="entry name" value="NUCLEAR HORMONE RECEPTOR FAMILY"/>
    <property type="match status" value="1"/>
</dbReference>
<keyword evidence="5" id="KW-0862">Zinc</keyword>